<dbReference type="RefSeq" id="YP_006666390.1">
    <property type="nucleotide sequence ID" value="NC_018568.1"/>
</dbReference>
<feature type="transmembrane region" description="Helical" evidence="1">
    <location>
        <begin position="82"/>
        <end position="102"/>
    </location>
</feature>
<name>J7KEF0_9CHLO</name>
<gene>
    <name evidence="2" type="primary">orf010</name>
</gene>
<protein>
    <submittedName>
        <fullName evidence="2">Uncharacterized protein</fullName>
    </submittedName>
</protein>
<sequence length="262" mass="29879">MPKPFLYLIYAIDTISNRLRSCWFWRGRPLTLALWLHPPQLLVIRFVLLSLGYPLPLSLYAALYILLLLGVYLYLFSKDEDFFVGFYSSPIMVWFLTMGCRWEEWLFQRGWRVVLLSFGLAACVVSLCGGLLPVTWIYVPRTIFSLYLGLRVIVLYEGLQPDSRYLKEIPAFQEGLRVFHASELLDNQALSVHLTLLLLLIVQLLGMASYGEDNPQPDATKVGGGVEGGDYMRRPSPFRRGCLRLCVIFRRNKDGQASGADG</sequence>
<geneLocation type="mitochondrion" evidence="2"/>
<dbReference type="EMBL" id="JX315601">
    <property type="protein sequence ID" value="AFQ93745.1"/>
    <property type="molecule type" value="Genomic_DNA"/>
</dbReference>
<organism evidence="2">
    <name type="scientific">Trebouxiophyceae sp. MX-AZ01</name>
    <dbReference type="NCBI Taxonomy" id="1208065"/>
    <lineage>
        <taxon>Eukaryota</taxon>
        <taxon>Viridiplantae</taxon>
        <taxon>Chlorophyta</taxon>
        <taxon>core chlorophytes</taxon>
        <taxon>Trebouxiophyceae</taxon>
    </lineage>
</organism>
<feature type="transmembrane region" description="Helical" evidence="1">
    <location>
        <begin position="114"/>
        <end position="139"/>
    </location>
</feature>
<reference evidence="2" key="1">
    <citation type="journal article" date="2012" name="Eukaryot. Cell">
        <title>Complete Mitochondrial and Plastid Genomes of the Green Microalga Trebouxiophyceae sp. Strain MX-AZ01 Isolated from a Highly Acidic Geothermal Lake.</title>
        <authorList>
            <person name="Servin-Garciduenas L.E."/>
            <person name="Martinez-Romero E."/>
        </authorList>
    </citation>
    <scope>NUCLEOTIDE SEQUENCE</scope>
    <source>
        <strain evidence="2">MX-AZ01</strain>
    </source>
</reference>
<keyword evidence="2" id="KW-0496">Mitochondrion</keyword>
<dbReference type="GeneID" id="13543402"/>
<proteinExistence type="predicted"/>
<feature type="transmembrane region" description="Helical" evidence="1">
    <location>
        <begin position="190"/>
        <end position="211"/>
    </location>
</feature>
<dbReference type="AlphaFoldDB" id="J7KEF0"/>
<keyword evidence="1" id="KW-1133">Transmembrane helix</keyword>
<evidence type="ECO:0000256" key="1">
    <source>
        <dbReference type="SAM" id="Phobius"/>
    </source>
</evidence>
<accession>J7KEF0</accession>
<keyword evidence="1" id="KW-0812">Transmembrane</keyword>
<evidence type="ECO:0000313" key="2">
    <source>
        <dbReference type="EMBL" id="AFQ93745.1"/>
    </source>
</evidence>
<keyword evidence="1" id="KW-0472">Membrane</keyword>